<proteinExistence type="predicted"/>
<dbReference type="SUPFAM" id="SSF53335">
    <property type="entry name" value="S-adenosyl-L-methionine-dependent methyltransferases"/>
    <property type="match status" value="1"/>
</dbReference>
<dbReference type="InterPro" id="IPR041698">
    <property type="entry name" value="Methyltransf_25"/>
</dbReference>
<organism evidence="4 5">
    <name type="scientific">Zalerion maritima</name>
    <dbReference type="NCBI Taxonomy" id="339359"/>
    <lineage>
        <taxon>Eukaryota</taxon>
        <taxon>Fungi</taxon>
        <taxon>Dikarya</taxon>
        <taxon>Ascomycota</taxon>
        <taxon>Pezizomycotina</taxon>
        <taxon>Sordariomycetes</taxon>
        <taxon>Lulworthiomycetidae</taxon>
        <taxon>Lulworthiales</taxon>
        <taxon>Lulworthiaceae</taxon>
        <taxon>Zalerion</taxon>
    </lineage>
</organism>
<dbReference type="Pfam" id="PF13649">
    <property type="entry name" value="Methyltransf_25"/>
    <property type="match status" value="1"/>
</dbReference>
<dbReference type="GO" id="GO:0032259">
    <property type="term" value="P:methylation"/>
    <property type="evidence" value="ECO:0007669"/>
    <property type="project" value="UniProtKB-KW"/>
</dbReference>
<dbReference type="PANTHER" id="PTHR44942:SF4">
    <property type="entry name" value="METHYLTRANSFERASE TYPE 11 DOMAIN-CONTAINING PROTEIN"/>
    <property type="match status" value="1"/>
</dbReference>
<dbReference type="PANTHER" id="PTHR44942">
    <property type="entry name" value="METHYLTRANSF_11 DOMAIN-CONTAINING PROTEIN"/>
    <property type="match status" value="1"/>
</dbReference>
<dbReference type="CDD" id="cd02440">
    <property type="entry name" value="AdoMet_MTases"/>
    <property type="match status" value="1"/>
</dbReference>
<comment type="caution">
    <text evidence="4">The sequence shown here is derived from an EMBL/GenBank/DDBJ whole genome shotgun (WGS) entry which is preliminary data.</text>
</comment>
<dbReference type="AlphaFoldDB" id="A0AAD5RVS2"/>
<dbReference type="Proteomes" id="UP001201980">
    <property type="component" value="Unassembled WGS sequence"/>
</dbReference>
<keyword evidence="2" id="KW-0808">Transferase</keyword>
<feature type="domain" description="Methyltransferase" evidence="3">
    <location>
        <begin position="53"/>
        <end position="111"/>
    </location>
</feature>
<keyword evidence="1 4" id="KW-0489">Methyltransferase</keyword>
<name>A0AAD5RVS2_9PEZI</name>
<dbReference type="InterPro" id="IPR051052">
    <property type="entry name" value="Diverse_substrate_MTase"/>
</dbReference>
<dbReference type="GO" id="GO:0008168">
    <property type="term" value="F:methyltransferase activity"/>
    <property type="evidence" value="ECO:0007669"/>
    <property type="project" value="UniProtKB-KW"/>
</dbReference>
<accession>A0AAD5RVS2</accession>
<evidence type="ECO:0000256" key="1">
    <source>
        <dbReference type="ARBA" id="ARBA00022603"/>
    </source>
</evidence>
<dbReference type="EMBL" id="JAKWBI020000045">
    <property type="protein sequence ID" value="KAJ2904763.1"/>
    <property type="molecule type" value="Genomic_DNA"/>
</dbReference>
<dbReference type="InterPro" id="IPR029063">
    <property type="entry name" value="SAM-dependent_MTases_sf"/>
</dbReference>
<reference evidence="4" key="1">
    <citation type="submission" date="2022-07" db="EMBL/GenBank/DDBJ databases">
        <title>Draft genome sequence of Zalerion maritima ATCC 34329, a (micro)plastics degrading marine fungus.</title>
        <authorList>
            <person name="Paco A."/>
            <person name="Goncalves M.F.M."/>
            <person name="Rocha-Santos T.A.P."/>
            <person name="Alves A."/>
        </authorList>
    </citation>
    <scope>NUCLEOTIDE SEQUENCE</scope>
    <source>
        <strain evidence="4">ATCC 34329</strain>
    </source>
</reference>
<protein>
    <submittedName>
        <fullName evidence="4">Methyltransferase-like protein</fullName>
    </submittedName>
</protein>
<evidence type="ECO:0000313" key="4">
    <source>
        <dbReference type="EMBL" id="KAJ2904763.1"/>
    </source>
</evidence>
<sequence length="370" mass="41114">MSMFGKAAFDAAKYASFRPTYPPSLYSAVLTYHRQGVLSHLSQRNPGSVPDCILDVGTGTGAVVRELAPHFSRAVAIDTSEPMLSTARDLSSEVTTSSGKPIEFLQHSADFLDSIPGLSPDPTGYQGPGADKTEPHRPSLVTCAQCFHWLNSPAFEDSVARVIADGGTFATWSYKDPVIVSRPGPSSALRSWTYSNPRGMGSHWDQPGRSRLRELIMPQLGRDYWKYWRGSFDPDPGLPADGSRRKGKIEGDLLPQDPSEKLFTLRDTKARWLTLPQTWMQQKTTLGGLEAYLRTYSAFAKWKEVTPEASRQSRAEGNEEGDMVDWIMDDMAAAEPEWKSLDPEARAEVEVDLVWGSFVQLARKHIKMEV</sequence>
<evidence type="ECO:0000256" key="2">
    <source>
        <dbReference type="ARBA" id="ARBA00022679"/>
    </source>
</evidence>
<dbReference type="Gene3D" id="3.40.50.150">
    <property type="entry name" value="Vaccinia Virus protein VP39"/>
    <property type="match status" value="1"/>
</dbReference>
<evidence type="ECO:0000259" key="3">
    <source>
        <dbReference type="Pfam" id="PF13649"/>
    </source>
</evidence>
<evidence type="ECO:0000313" key="5">
    <source>
        <dbReference type="Proteomes" id="UP001201980"/>
    </source>
</evidence>
<keyword evidence="5" id="KW-1185">Reference proteome</keyword>
<gene>
    <name evidence="4" type="ORF">MKZ38_007271</name>
</gene>